<dbReference type="STRING" id="1036611.A0A1L9PZS3"/>
<dbReference type="SUPFAM" id="SSF48403">
    <property type="entry name" value="Ankyrin repeat"/>
    <property type="match status" value="1"/>
</dbReference>
<dbReference type="Proteomes" id="UP000184073">
    <property type="component" value="Unassembled WGS sequence"/>
</dbReference>
<reference evidence="4" key="1">
    <citation type="journal article" date="2017" name="Genome Biol.">
        <title>Comparative genomics reveals high biological diversity and specific adaptations in the industrially and medically important fungal genus Aspergillus.</title>
        <authorList>
            <person name="de Vries R.P."/>
            <person name="Riley R."/>
            <person name="Wiebenga A."/>
            <person name="Aguilar-Osorio G."/>
            <person name="Amillis S."/>
            <person name="Uchima C.A."/>
            <person name="Anderluh G."/>
            <person name="Asadollahi M."/>
            <person name="Askin M."/>
            <person name="Barry K."/>
            <person name="Battaglia E."/>
            <person name="Bayram O."/>
            <person name="Benocci T."/>
            <person name="Braus-Stromeyer S.A."/>
            <person name="Caldana C."/>
            <person name="Canovas D."/>
            <person name="Cerqueira G.C."/>
            <person name="Chen F."/>
            <person name="Chen W."/>
            <person name="Choi C."/>
            <person name="Clum A."/>
            <person name="Dos Santos R.A."/>
            <person name="Damasio A.R."/>
            <person name="Diallinas G."/>
            <person name="Emri T."/>
            <person name="Fekete E."/>
            <person name="Flipphi M."/>
            <person name="Freyberg S."/>
            <person name="Gallo A."/>
            <person name="Gournas C."/>
            <person name="Habgood R."/>
            <person name="Hainaut M."/>
            <person name="Harispe M.L."/>
            <person name="Henrissat B."/>
            <person name="Hilden K.S."/>
            <person name="Hope R."/>
            <person name="Hossain A."/>
            <person name="Karabika E."/>
            <person name="Karaffa L."/>
            <person name="Karanyi Z."/>
            <person name="Krasevec N."/>
            <person name="Kuo A."/>
            <person name="Kusch H."/>
            <person name="LaButti K."/>
            <person name="Lagendijk E.L."/>
            <person name="Lapidus A."/>
            <person name="Levasseur A."/>
            <person name="Lindquist E."/>
            <person name="Lipzen A."/>
            <person name="Logrieco A.F."/>
            <person name="MacCabe A."/>
            <person name="Maekelae M.R."/>
            <person name="Malavazi I."/>
            <person name="Melin P."/>
            <person name="Meyer V."/>
            <person name="Mielnichuk N."/>
            <person name="Miskei M."/>
            <person name="Molnar A.P."/>
            <person name="Mule G."/>
            <person name="Ngan C.Y."/>
            <person name="Orejas M."/>
            <person name="Orosz E."/>
            <person name="Ouedraogo J.P."/>
            <person name="Overkamp K.M."/>
            <person name="Park H.-S."/>
            <person name="Perrone G."/>
            <person name="Piumi F."/>
            <person name="Punt P.J."/>
            <person name="Ram A.F."/>
            <person name="Ramon A."/>
            <person name="Rauscher S."/>
            <person name="Record E."/>
            <person name="Riano-Pachon D.M."/>
            <person name="Robert V."/>
            <person name="Roehrig J."/>
            <person name="Ruller R."/>
            <person name="Salamov A."/>
            <person name="Salih N.S."/>
            <person name="Samson R.A."/>
            <person name="Sandor E."/>
            <person name="Sanguinetti M."/>
            <person name="Schuetze T."/>
            <person name="Sepcic K."/>
            <person name="Shelest E."/>
            <person name="Sherlock G."/>
            <person name="Sophianopoulou V."/>
            <person name="Squina F.M."/>
            <person name="Sun H."/>
            <person name="Susca A."/>
            <person name="Todd R.B."/>
            <person name="Tsang A."/>
            <person name="Unkles S.E."/>
            <person name="van de Wiele N."/>
            <person name="van Rossen-Uffink D."/>
            <person name="Oliveira J.V."/>
            <person name="Vesth T.C."/>
            <person name="Visser J."/>
            <person name="Yu J.-H."/>
            <person name="Zhou M."/>
            <person name="Andersen M.R."/>
            <person name="Archer D.B."/>
            <person name="Baker S.E."/>
            <person name="Benoit I."/>
            <person name="Brakhage A.A."/>
            <person name="Braus G.H."/>
            <person name="Fischer R."/>
            <person name="Frisvad J.C."/>
            <person name="Goldman G.H."/>
            <person name="Houbraken J."/>
            <person name="Oakley B."/>
            <person name="Pocsi I."/>
            <person name="Scazzocchio C."/>
            <person name="Seiboth B."/>
            <person name="vanKuyk P.A."/>
            <person name="Wortman J."/>
            <person name="Dyer P.S."/>
            <person name="Grigoriev I.V."/>
        </authorList>
    </citation>
    <scope>NUCLEOTIDE SEQUENCE [LARGE SCALE GENOMIC DNA]</scope>
    <source>
        <strain evidence="4">CBS 583.65</strain>
    </source>
</reference>
<keyword evidence="1" id="KW-0677">Repeat</keyword>
<sequence length="459" mass="51593">MTSPWMLPQELTDQIIQLCFDHLCRNLPETEQLFESEILEFLHLRRVCPSLNAAVEHILLRLDAVPLCTDQYTPLARLMLLHAIRQGKKEKYPMVPTIRTAGDLILSGMRISKVGSRSQDWVWKTICLSLTDGATLVRLYDFCSKAYVRPIQIKLSYLIAIRATAYEGSVSLLEALLDQEPGACSITTTGLDHPILTAARRGNLGAVKVLAERNSEVDFNFVSDRNGNTALHFAAGSGCLPLFDFCLHRLHISSTFRNIIRESPLRIAASLGRIDIVESVCRHHEQEHMRSIWSGFYFEDPRDSDLCDEVSEMETAAAASGQTAVLECIFTNMKDLVWGLMHRRAVLHNGHMDAVKLILRHSVIEHPDLLADAALDGLKESIECENMEALDYFLKFGCPSWDLGAGNKDAIELIFEYGSDEVIRYVSSHPAVQGSLLLHEGIEILVNRCRKDFIEVLFT</sequence>
<protein>
    <submittedName>
        <fullName evidence="3">Uncharacterized protein</fullName>
    </submittedName>
</protein>
<name>A0A1L9PZS3_ASPVE</name>
<dbReference type="VEuPathDB" id="FungiDB:ASPVEDRAFT_33270"/>
<dbReference type="GeneID" id="63726219"/>
<evidence type="ECO:0000313" key="4">
    <source>
        <dbReference type="Proteomes" id="UP000184073"/>
    </source>
</evidence>
<dbReference type="RefSeq" id="XP_040672780.1">
    <property type="nucleotide sequence ID" value="XM_040810708.1"/>
</dbReference>
<evidence type="ECO:0000256" key="2">
    <source>
        <dbReference type="ARBA" id="ARBA00023043"/>
    </source>
</evidence>
<dbReference type="Gene3D" id="1.25.40.20">
    <property type="entry name" value="Ankyrin repeat-containing domain"/>
    <property type="match status" value="1"/>
</dbReference>
<dbReference type="Pfam" id="PF12796">
    <property type="entry name" value="Ank_2"/>
    <property type="match status" value="1"/>
</dbReference>
<evidence type="ECO:0000256" key="1">
    <source>
        <dbReference type="ARBA" id="ARBA00022737"/>
    </source>
</evidence>
<proteinExistence type="predicted"/>
<keyword evidence="4" id="KW-1185">Reference proteome</keyword>
<organism evidence="3 4">
    <name type="scientific">Aspergillus versicolor CBS 583.65</name>
    <dbReference type="NCBI Taxonomy" id="1036611"/>
    <lineage>
        <taxon>Eukaryota</taxon>
        <taxon>Fungi</taxon>
        <taxon>Dikarya</taxon>
        <taxon>Ascomycota</taxon>
        <taxon>Pezizomycotina</taxon>
        <taxon>Eurotiomycetes</taxon>
        <taxon>Eurotiomycetidae</taxon>
        <taxon>Eurotiales</taxon>
        <taxon>Aspergillaceae</taxon>
        <taxon>Aspergillus</taxon>
        <taxon>Aspergillus subgen. Nidulantes</taxon>
    </lineage>
</organism>
<evidence type="ECO:0000313" key="3">
    <source>
        <dbReference type="EMBL" id="OJJ07018.1"/>
    </source>
</evidence>
<gene>
    <name evidence="3" type="ORF">ASPVEDRAFT_33270</name>
</gene>
<dbReference type="PANTHER" id="PTHR24198">
    <property type="entry name" value="ANKYRIN REPEAT AND PROTEIN KINASE DOMAIN-CONTAINING PROTEIN"/>
    <property type="match status" value="1"/>
</dbReference>
<dbReference type="AlphaFoldDB" id="A0A1L9PZS3"/>
<accession>A0A1L9PZS3</accession>
<dbReference type="EMBL" id="KV878136">
    <property type="protein sequence ID" value="OJJ07018.1"/>
    <property type="molecule type" value="Genomic_DNA"/>
</dbReference>
<dbReference type="PANTHER" id="PTHR24198:SF165">
    <property type="entry name" value="ANKYRIN REPEAT-CONTAINING PROTEIN-RELATED"/>
    <property type="match status" value="1"/>
</dbReference>
<dbReference type="InterPro" id="IPR036770">
    <property type="entry name" value="Ankyrin_rpt-contain_sf"/>
</dbReference>
<dbReference type="InterPro" id="IPR002110">
    <property type="entry name" value="Ankyrin_rpt"/>
</dbReference>
<keyword evidence="2" id="KW-0040">ANK repeat</keyword>
<dbReference type="OrthoDB" id="539213at2759"/>